<name>A0A0K2TQQ4_LEPSM</name>
<evidence type="ECO:0000313" key="1">
    <source>
        <dbReference type="EMBL" id="CDW28338.1"/>
    </source>
</evidence>
<protein>
    <submittedName>
        <fullName evidence="1">Uncharacterized protein</fullName>
    </submittedName>
</protein>
<sequence length="26" mass="3251">MIFRDKFFDKHHFCVLIYLLSLLLTH</sequence>
<organism evidence="1">
    <name type="scientific">Lepeophtheirus salmonis</name>
    <name type="common">Salmon louse</name>
    <name type="synonym">Caligus salmonis</name>
    <dbReference type="NCBI Taxonomy" id="72036"/>
    <lineage>
        <taxon>Eukaryota</taxon>
        <taxon>Metazoa</taxon>
        <taxon>Ecdysozoa</taxon>
        <taxon>Arthropoda</taxon>
        <taxon>Crustacea</taxon>
        <taxon>Multicrustacea</taxon>
        <taxon>Hexanauplia</taxon>
        <taxon>Copepoda</taxon>
        <taxon>Siphonostomatoida</taxon>
        <taxon>Caligidae</taxon>
        <taxon>Lepeophtheirus</taxon>
    </lineage>
</organism>
<dbReference type="EMBL" id="HACA01010977">
    <property type="protein sequence ID" value="CDW28338.1"/>
    <property type="molecule type" value="Transcribed_RNA"/>
</dbReference>
<proteinExistence type="predicted"/>
<accession>A0A0K2TQQ4</accession>
<dbReference type="AlphaFoldDB" id="A0A0K2TQQ4"/>
<reference evidence="1" key="1">
    <citation type="submission" date="2014-05" db="EMBL/GenBank/DDBJ databases">
        <authorList>
            <person name="Chronopoulou M."/>
        </authorList>
    </citation>
    <scope>NUCLEOTIDE SEQUENCE</scope>
    <source>
        <tissue evidence="1">Whole organism</tissue>
    </source>
</reference>